<evidence type="ECO:0000313" key="12">
    <source>
        <dbReference type="Proteomes" id="UP000683428"/>
    </source>
</evidence>
<dbReference type="PANTHER" id="PTHR11059">
    <property type="entry name" value="DNA REPAIR PROTEIN RECN"/>
    <property type="match status" value="1"/>
</dbReference>
<dbReference type="GO" id="GO:0005524">
    <property type="term" value="F:ATP binding"/>
    <property type="evidence" value="ECO:0007669"/>
    <property type="project" value="UniProtKB-KW"/>
</dbReference>
<dbReference type="NCBIfam" id="TIGR00634">
    <property type="entry name" value="recN"/>
    <property type="match status" value="1"/>
</dbReference>
<reference evidence="11" key="1">
    <citation type="submission" date="2020-11" db="EMBL/GenBank/DDBJ databases">
        <title>Azospira inquinata sp. nov.</title>
        <authorList>
            <person name="Moe W.M."/>
            <person name="Mikes M.C."/>
        </authorList>
    </citation>
    <scope>NUCLEOTIDE SEQUENCE</scope>
    <source>
        <strain evidence="11">Azo-3</strain>
    </source>
</reference>
<protein>
    <recommendedName>
        <fullName evidence="3 9">DNA repair protein RecN</fullName>
    </recommendedName>
    <alternativeName>
        <fullName evidence="8 9">Recombination protein N</fullName>
    </alternativeName>
</protein>
<evidence type="ECO:0000256" key="9">
    <source>
        <dbReference type="PIRNR" id="PIRNR003128"/>
    </source>
</evidence>
<evidence type="ECO:0000256" key="5">
    <source>
        <dbReference type="ARBA" id="ARBA00022763"/>
    </source>
</evidence>
<feature type="domain" description="RecF/RecN/SMC N-terminal" evidence="10">
    <location>
        <begin position="1"/>
        <end position="514"/>
    </location>
</feature>
<keyword evidence="12" id="KW-1185">Reference proteome</keyword>
<evidence type="ECO:0000256" key="4">
    <source>
        <dbReference type="ARBA" id="ARBA00022741"/>
    </source>
</evidence>
<dbReference type="Pfam" id="PF02463">
    <property type="entry name" value="SMC_N"/>
    <property type="match status" value="1"/>
</dbReference>
<dbReference type="PANTHER" id="PTHR11059:SF0">
    <property type="entry name" value="DNA REPAIR PROTEIN RECN"/>
    <property type="match status" value="1"/>
</dbReference>
<dbReference type="InterPro" id="IPR003395">
    <property type="entry name" value="RecF/RecN/SMC_N"/>
</dbReference>
<dbReference type="GO" id="GO:0043590">
    <property type="term" value="C:bacterial nucleoid"/>
    <property type="evidence" value="ECO:0007669"/>
    <property type="project" value="TreeGrafter"/>
</dbReference>
<dbReference type="CDD" id="cd03241">
    <property type="entry name" value="ABC_RecN"/>
    <property type="match status" value="2"/>
</dbReference>
<dbReference type="RefSeq" id="WP_216128744.1">
    <property type="nucleotide sequence ID" value="NZ_CP064782.1"/>
</dbReference>
<dbReference type="FunFam" id="3.40.50.300:FF:000319">
    <property type="entry name" value="DNA repair protein RecN"/>
    <property type="match status" value="1"/>
</dbReference>
<proteinExistence type="inferred from homology"/>
<dbReference type="GO" id="GO:0009432">
    <property type="term" value="P:SOS response"/>
    <property type="evidence" value="ECO:0007669"/>
    <property type="project" value="UniProtKB-ARBA"/>
</dbReference>
<comment type="similarity">
    <text evidence="2 9">Belongs to the RecN family.</text>
</comment>
<dbReference type="GO" id="GO:0006310">
    <property type="term" value="P:DNA recombination"/>
    <property type="evidence" value="ECO:0007669"/>
    <property type="project" value="InterPro"/>
</dbReference>
<keyword evidence="4" id="KW-0547">Nucleotide-binding</keyword>
<dbReference type="AlphaFoldDB" id="A0A975SLK6"/>
<dbReference type="InterPro" id="IPR004604">
    <property type="entry name" value="DNA_recomb/repair_RecN"/>
</dbReference>
<accession>A0A975SLK6</accession>
<dbReference type="EMBL" id="CP064782">
    <property type="protein sequence ID" value="QWT48576.1"/>
    <property type="molecule type" value="Genomic_DNA"/>
</dbReference>
<dbReference type="KEGG" id="aiq:Azoinq_12050"/>
<organism evidence="11 12">
    <name type="scientific">Azospira inquinata</name>
    <dbReference type="NCBI Taxonomy" id="2785627"/>
    <lineage>
        <taxon>Bacteria</taxon>
        <taxon>Pseudomonadati</taxon>
        <taxon>Pseudomonadota</taxon>
        <taxon>Betaproteobacteria</taxon>
        <taxon>Rhodocyclales</taxon>
        <taxon>Rhodocyclaceae</taxon>
        <taxon>Azospira</taxon>
    </lineage>
</organism>
<keyword evidence="6" id="KW-0067">ATP-binding</keyword>
<dbReference type="Proteomes" id="UP000683428">
    <property type="component" value="Chromosome"/>
</dbReference>
<dbReference type="PIRSF" id="PIRSF003128">
    <property type="entry name" value="RecN"/>
    <property type="match status" value="1"/>
</dbReference>
<keyword evidence="5 9" id="KW-0227">DNA damage</keyword>
<evidence type="ECO:0000256" key="1">
    <source>
        <dbReference type="ARBA" id="ARBA00003618"/>
    </source>
</evidence>
<evidence type="ECO:0000256" key="2">
    <source>
        <dbReference type="ARBA" id="ARBA00009441"/>
    </source>
</evidence>
<evidence type="ECO:0000313" key="11">
    <source>
        <dbReference type="EMBL" id="QWT48576.1"/>
    </source>
</evidence>
<keyword evidence="7 9" id="KW-0234">DNA repair</keyword>
<dbReference type="NCBIfam" id="NF008121">
    <property type="entry name" value="PRK10869.1"/>
    <property type="match status" value="1"/>
</dbReference>
<dbReference type="FunFam" id="3.40.50.300:FF:000356">
    <property type="entry name" value="DNA repair protein RecN"/>
    <property type="match status" value="1"/>
</dbReference>
<evidence type="ECO:0000259" key="10">
    <source>
        <dbReference type="Pfam" id="PF02463"/>
    </source>
</evidence>
<evidence type="ECO:0000256" key="7">
    <source>
        <dbReference type="ARBA" id="ARBA00023204"/>
    </source>
</evidence>
<name>A0A975SLK6_9RHOO</name>
<comment type="function">
    <text evidence="1 9">May be involved in recombinational repair of damaged DNA.</text>
</comment>
<gene>
    <name evidence="11" type="primary">recN</name>
    <name evidence="11" type="ORF">Azoinq_12050</name>
</gene>
<dbReference type="GO" id="GO:0006281">
    <property type="term" value="P:DNA repair"/>
    <property type="evidence" value="ECO:0007669"/>
    <property type="project" value="UniProtKB-KW"/>
</dbReference>
<evidence type="ECO:0000256" key="8">
    <source>
        <dbReference type="ARBA" id="ARBA00033408"/>
    </source>
</evidence>
<sequence>MLRRLSIRDFVLVDRLELEFATGFGALTGETGAGKSILVDALAFVLGERADSGLLRSGAERMEVAAEFDGADGGHATDLAAWLRDNDFAPADAGEPLLLRRVLDGNGRSRAYINGSAATLQQLRQVAEWLVDIHGQHAHQSLLRHEVQRHLVDAHGGAGDLARQVASAWKSWRDAQSALEAAARGGEALRREREQLEWQVQELEALGFSPEEWSELNQEHRRLSHAASLLEGAQFSLGLLSEGEEACEARIGAVASRLEDLSEYDPALAEVLALVQSAQAELGEGVSALRRYGDRVDLDPQRLREVEGRLEGVISLARKYRVTPEGLPDLLAESQARLQALGDAANLEVLESRAQAAAAHYRELAQGLSLARQTAAQDLSAAVSASMQELALGGGRFQVALVPQEEGSASGLEQVEFRIAGLAGNEPRPLAKVASGGELSRISLAIQVVTSRQASVPTLIFDEVDVGIGGGVAEVVGRLLHRLGEERQVLCVTHLPQVAARADWQWQVAKSRSGETVTSRVSVLDKSGRVEEIARMLGGVEITATTRRHAKELLEG</sequence>
<evidence type="ECO:0000256" key="3">
    <source>
        <dbReference type="ARBA" id="ARBA00021315"/>
    </source>
</evidence>
<evidence type="ECO:0000256" key="6">
    <source>
        <dbReference type="ARBA" id="ARBA00022840"/>
    </source>
</evidence>